<reference evidence="1 2" key="1">
    <citation type="submission" date="2024-09" db="EMBL/GenBank/DDBJ databases">
        <title>Itraconazole resistance in Madurella fahalii resulting from another homologue of gene encoding cytochrome P450 14-alpha sterol demethylase (CYP51).</title>
        <authorList>
            <person name="Yoshioka I."/>
            <person name="Fahal A.H."/>
            <person name="Kaneko S."/>
            <person name="Yaguchi T."/>
        </authorList>
    </citation>
    <scope>NUCLEOTIDE SEQUENCE [LARGE SCALE GENOMIC DNA]</scope>
    <source>
        <strain evidence="1 2">IFM 68171</strain>
    </source>
</reference>
<dbReference type="RefSeq" id="XP_070917766.1">
    <property type="nucleotide sequence ID" value="XM_071061665.1"/>
</dbReference>
<evidence type="ECO:0000313" key="2">
    <source>
        <dbReference type="Proteomes" id="UP001628179"/>
    </source>
</evidence>
<proteinExistence type="predicted"/>
<dbReference type="GeneID" id="98176988"/>
<protein>
    <recommendedName>
        <fullName evidence="3">Fungal N-terminal domain-containing protein</fullName>
    </recommendedName>
</protein>
<organism evidence="1 2">
    <name type="scientific">Madurella fahalii</name>
    <dbReference type="NCBI Taxonomy" id="1157608"/>
    <lineage>
        <taxon>Eukaryota</taxon>
        <taxon>Fungi</taxon>
        <taxon>Dikarya</taxon>
        <taxon>Ascomycota</taxon>
        <taxon>Pezizomycotina</taxon>
        <taxon>Sordariomycetes</taxon>
        <taxon>Sordariomycetidae</taxon>
        <taxon>Sordariales</taxon>
        <taxon>Sordariales incertae sedis</taxon>
        <taxon>Madurella</taxon>
    </lineage>
</organism>
<dbReference type="Proteomes" id="UP001628179">
    <property type="component" value="Unassembled WGS sequence"/>
</dbReference>
<evidence type="ECO:0008006" key="3">
    <source>
        <dbReference type="Google" id="ProtNLM"/>
    </source>
</evidence>
<name>A0ABQ0GER2_9PEZI</name>
<evidence type="ECO:0000313" key="1">
    <source>
        <dbReference type="EMBL" id="GAB1316035.1"/>
    </source>
</evidence>
<dbReference type="EMBL" id="BAAFSV010000003">
    <property type="protein sequence ID" value="GAB1316035.1"/>
    <property type="molecule type" value="Genomic_DNA"/>
</dbReference>
<keyword evidence="2" id="KW-1185">Reference proteome</keyword>
<accession>A0ABQ0GER2</accession>
<sequence>MDPLSALSISAAVVQFSDFGYRLLKSAHEIYESSSGQPTRDVEISVISNDLRRIAGDVKARLEVGDGGTTHDVFLRLCRECDNVSDELQRIFSKLKAQGSSKISLAVDSWRVALRRVASDAEVEGLVGRLGQIRQQMMAALLSLLLGEASKTGLELQQFAKQQATMAATLDRIDHATKKFSADMVGLIDTWSSTVESEMPAMARYVLSDRWKASQHLEELSMDTMDLREKYGDKLDTVFGCLFFDSMGKRETSIPKKHVSTYE</sequence>
<comment type="caution">
    <text evidence="1">The sequence shown here is derived from an EMBL/GenBank/DDBJ whole genome shotgun (WGS) entry which is preliminary data.</text>
</comment>
<gene>
    <name evidence="1" type="ORF">MFIFM68171_06245</name>
</gene>